<proteinExistence type="predicted"/>
<dbReference type="Gene3D" id="3.90.1720.10">
    <property type="entry name" value="endopeptidase domain like (from Nostoc punctiforme)"/>
    <property type="match status" value="1"/>
</dbReference>
<dbReference type="OrthoDB" id="195541at2"/>
<dbReference type="InterPro" id="IPR038765">
    <property type="entry name" value="Papain-like_cys_pep_sf"/>
</dbReference>
<keyword evidence="2" id="KW-1185">Reference proteome</keyword>
<dbReference type="Proteomes" id="UP000198790">
    <property type="component" value="Unassembled WGS sequence"/>
</dbReference>
<dbReference type="EMBL" id="FOKK01000004">
    <property type="protein sequence ID" value="SFB06591.1"/>
    <property type="molecule type" value="Genomic_DNA"/>
</dbReference>
<dbReference type="Pfam" id="PF05708">
    <property type="entry name" value="Peptidase_C92"/>
    <property type="match status" value="1"/>
</dbReference>
<dbReference type="AlphaFoldDB" id="A0A1I0XZU3"/>
<sequence>MPNIRSAFFLLLCFTFVWVPTLVAQQSIPYLNLNVQNGDLLFVGAELEHLSGAINRVTQRTSDVSFDHVGIIEVCDSSAYILHAIGKKGSIREPLDSLVLSESGQNRRFALYRLTDEDQNSINQAIITSKTLLGKPYNWSYVLNDTSYYCSDFVERAYRHAGIFELEPMTFINPDTQKTDTFWAEFYQKLDMDVPEGKLGCNPNGLAANEKLTYIGYLEN</sequence>
<reference evidence="1 2" key="1">
    <citation type="submission" date="2016-10" db="EMBL/GenBank/DDBJ databases">
        <authorList>
            <person name="de Groot N.N."/>
        </authorList>
    </citation>
    <scope>NUCLEOTIDE SEQUENCE [LARGE SCALE GENOMIC DNA]</scope>
    <source>
        <strain evidence="1 2">DSM 23399</strain>
    </source>
</reference>
<organism evidence="1 2">
    <name type="scientific">Algoriphagus aquimarinus</name>
    <dbReference type="NCBI Taxonomy" id="237018"/>
    <lineage>
        <taxon>Bacteria</taxon>
        <taxon>Pseudomonadati</taxon>
        <taxon>Bacteroidota</taxon>
        <taxon>Cytophagia</taxon>
        <taxon>Cytophagales</taxon>
        <taxon>Cyclobacteriaceae</taxon>
        <taxon>Algoriphagus</taxon>
    </lineage>
</organism>
<evidence type="ECO:0000313" key="1">
    <source>
        <dbReference type="EMBL" id="SFB06591.1"/>
    </source>
</evidence>
<dbReference type="RefSeq" id="WP_092895398.1">
    <property type="nucleotide sequence ID" value="NZ_FOKK01000004.1"/>
</dbReference>
<dbReference type="InterPro" id="IPR024453">
    <property type="entry name" value="Peptidase_C92"/>
</dbReference>
<accession>A0A1I0XZU3</accession>
<evidence type="ECO:0000313" key="2">
    <source>
        <dbReference type="Proteomes" id="UP000198790"/>
    </source>
</evidence>
<gene>
    <name evidence="1" type="ORF">SAMN04489723_10440</name>
</gene>
<name>A0A1I0XZU3_9BACT</name>
<protein>
    <submittedName>
        <fullName evidence="1">Permuted papain-like amidase enzyme, YaeF/YiiX, C92 family</fullName>
    </submittedName>
</protein>
<dbReference type="SUPFAM" id="SSF54001">
    <property type="entry name" value="Cysteine proteinases"/>
    <property type="match status" value="1"/>
</dbReference>
<dbReference type="STRING" id="237018.SAMN04489723_10440"/>